<dbReference type="InterPro" id="IPR031107">
    <property type="entry name" value="Small_HSP"/>
</dbReference>
<dbReference type="PROSITE" id="PS01031">
    <property type="entry name" value="SHSP"/>
    <property type="match status" value="1"/>
</dbReference>
<dbReference type="CDD" id="cd06464">
    <property type="entry name" value="ACD_sHsps-like"/>
    <property type="match status" value="1"/>
</dbReference>
<feature type="domain" description="SHSP" evidence="3">
    <location>
        <begin position="36"/>
        <end position="147"/>
    </location>
</feature>
<gene>
    <name evidence="5" type="primary">hsp20-1</name>
    <name evidence="5" type="ORF">RCIX298</name>
</gene>
<evidence type="ECO:0000313" key="6">
    <source>
        <dbReference type="Proteomes" id="UP000000663"/>
    </source>
</evidence>
<name>Q0W782_METAR</name>
<dbReference type="RefSeq" id="WP_012036738.1">
    <property type="nucleotide sequence ID" value="NC_009464.1"/>
</dbReference>
<dbReference type="STRING" id="351160.RCIX298"/>
<dbReference type="Pfam" id="PF00011">
    <property type="entry name" value="HSP20"/>
    <property type="match status" value="1"/>
</dbReference>
<dbReference type="eggNOG" id="arCOG01832">
    <property type="taxonomic scope" value="Archaea"/>
</dbReference>
<feature type="domain" description="CS" evidence="4">
    <location>
        <begin position="41"/>
        <end position="145"/>
    </location>
</feature>
<keyword evidence="6" id="KW-1185">Reference proteome</keyword>
<dbReference type="InterPro" id="IPR002068">
    <property type="entry name" value="A-crystallin/Hsp20_dom"/>
</dbReference>
<dbReference type="GeneID" id="5144309"/>
<dbReference type="KEGG" id="rci:RCIX298"/>
<dbReference type="SUPFAM" id="SSF49764">
    <property type="entry name" value="HSP20-like chaperones"/>
    <property type="match status" value="1"/>
</dbReference>
<reference evidence="5 6" key="1">
    <citation type="journal article" date="2006" name="Science">
        <title>Genome of rice cluster I archaea -- the key methane producers in the rice rhizosphere.</title>
        <authorList>
            <person name="Erkel C."/>
            <person name="Kube M."/>
            <person name="Reinhardt R."/>
            <person name="Liesack W."/>
        </authorList>
    </citation>
    <scope>NUCLEOTIDE SEQUENCE [LARGE SCALE GENOMIC DNA]</scope>
    <source>
        <strain evidence="6">DSM 22066 / NBRC 105507 / MRE50</strain>
    </source>
</reference>
<organism evidence="5 6">
    <name type="scientific">Methanocella arvoryzae (strain DSM 22066 / NBRC 105507 / MRE50)</name>
    <dbReference type="NCBI Taxonomy" id="351160"/>
    <lineage>
        <taxon>Archaea</taxon>
        <taxon>Methanobacteriati</taxon>
        <taxon>Methanobacteriota</taxon>
        <taxon>Stenosarchaea group</taxon>
        <taxon>Methanomicrobia</taxon>
        <taxon>Methanocellales</taxon>
        <taxon>Methanocellaceae</taxon>
        <taxon>Methanocella</taxon>
    </lineage>
</organism>
<protein>
    <submittedName>
        <fullName evidence="5">Chaperonin Hsp20</fullName>
    </submittedName>
</protein>
<evidence type="ECO:0000259" key="3">
    <source>
        <dbReference type="PROSITE" id="PS01031"/>
    </source>
</evidence>
<proteinExistence type="inferred from homology"/>
<evidence type="ECO:0000313" key="5">
    <source>
        <dbReference type="EMBL" id="CAJ35761.1"/>
    </source>
</evidence>
<dbReference type="PANTHER" id="PTHR11527">
    <property type="entry name" value="HEAT-SHOCK PROTEIN 20 FAMILY MEMBER"/>
    <property type="match status" value="1"/>
</dbReference>
<dbReference type="OrthoDB" id="198277at2157"/>
<dbReference type="Proteomes" id="UP000000663">
    <property type="component" value="Chromosome"/>
</dbReference>
<dbReference type="EMBL" id="AM114193">
    <property type="protein sequence ID" value="CAJ35761.1"/>
    <property type="molecule type" value="Genomic_DNA"/>
</dbReference>
<comment type="similarity">
    <text evidence="1 2">Belongs to the small heat shock protein (HSP20) family.</text>
</comment>
<dbReference type="PROSITE" id="PS51203">
    <property type="entry name" value="CS"/>
    <property type="match status" value="1"/>
</dbReference>
<accession>Q0W782</accession>
<dbReference type="InterPro" id="IPR008978">
    <property type="entry name" value="HSP20-like_chaperone"/>
</dbReference>
<dbReference type="AlphaFoldDB" id="Q0W782"/>
<sequence>MRYTWDPFDEFRRMQYRMNRMLDELPEMFEPSGLPVQQEMAQVPYVDVMDRDSEVIVTADLPGVEKGDIQINVRGNTLEINAEKKSESERKEEGYLRRERGYNRFYRAIRLPAQVDDTKAHARFNNGVLEITLPKLEKRRGSSIPIN</sequence>
<evidence type="ECO:0000256" key="1">
    <source>
        <dbReference type="PROSITE-ProRule" id="PRU00285"/>
    </source>
</evidence>
<dbReference type="InterPro" id="IPR007052">
    <property type="entry name" value="CS_dom"/>
</dbReference>
<dbReference type="Gene3D" id="2.60.40.790">
    <property type="match status" value="1"/>
</dbReference>
<evidence type="ECO:0000259" key="4">
    <source>
        <dbReference type="PROSITE" id="PS51203"/>
    </source>
</evidence>
<evidence type="ECO:0000256" key="2">
    <source>
        <dbReference type="RuleBase" id="RU003616"/>
    </source>
</evidence>